<comment type="caution">
    <text evidence="1">The sequence shown here is derived from an EMBL/GenBank/DDBJ whole genome shotgun (WGS) entry which is preliminary data.</text>
</comment>
<dbReference type="EMBL" id="JAQIFT010000066">
    <property type="protein sequence ID" value="MDA3733593.1"/>
    <property type="molecule type" value="Genomic_DNA"/>
</dbReference>
<proteinExistence type="predicted"/>
<sequence length="70" mass="8303">MKKRGGRVSNQELFTRLIYYGIAHLGRSQEEVWFMPIGYLMDVLKCHKQFIGIAKPKREYFIDDIIPGWL</sequence>
<evidence type="ECO:0000313" key="2">
    <source>
        <dbReference type="Proteomes" id="UP001169242"/>
    </source>
</evidence>
<protein>
    <submittedName>
        <fullName evidence="1">Uncharacterized protein</fullName>
    </submittedName>
</protein>
<evidence type="ECO:0000313" key="1">
    <source>
        <dbReference type="EMBL" id="MDA3733593.1"/>
    </source>
</evidence>
<reference evidence="1" key="1">
    <citation type="journal article" date="2023" name="Int. J. Syst. Evol. Microbiol.">
        <title>&lt;i&gt;Holtiella tumoricola&lt;/i&gt; gen. nov. sp. nov., isolated from a human clinical sample.</title>
        <authorList>
            <person name="Allen-Vercoe E."/>
            <person name="Daigneault M.C."/>
            <person name="Vancuren S.J."/>
            <person name="Cochrane K."/>
            <person name="O'Neal L.L."/>
            <person name="Sankaranarayanan K."/>
            <person name="Lawson P.A."/>
        </authorList>
    </citation>
    <scope>NUCLEOTIDE SEQUENCE</scope>
    <source>
        <strain evidence="1">CC70A</strain>
    </source>
</reference>
<keyword evidence="2" id="KW-1185">Reference proteome</keyword>
<accession>A0AA42J2U6</accession>
<dbReference type="AlphaFoldDB" id="A0AA42J2U6"/>
<gene>
    <name evidence="1" type="ORF">PBV87_19125</name>
</gene>
<dbReference type="Proteomes" id="UP001169242">
    <property type="component" value="Unassembled WGS sequence"/>
</dbReference>
<organism evidence="1 2">
    <name type="scientific">Holtiella tumoricola</name>
    <dbReference type="NCBI Taxonomy" id="3018743"/>
    <lineage>
        <taxon>Bacteria</taxon>
        <taxon>Bacillati</taxon>
        <taxon>Bacillota</taxon>
        <taxon>Clostridia</taxon>
        <taxon>Lachnospirales</taxon>
        <taxon>Cellulosilyticaceae</taxon>
        <taxon>Holtiella</taxon>
    </lineage>
</organism>
<name>A0AA42J2U6_9FIRM</name>